<reference evidence="2" key="1">
    <citation type="submission" date="2023-07" db="EMBL/GenBank/DDBJ databases">
        <authorList>
            <consortium name="AG Swart"/>
            <person name="Singh M."/>
            <person name="Singh A."/>
            <person name="Seah K."/>
            <person name="Emmerich C."/>
        </authorList>
    </citation>
    <scope>NUCLEOTIDE SEQUENCE</scope>
    <source>
        <strain evidence="2">DP1</strain>
    </source>
</reference>
<dbReference type="EMBL" id="CAMPGE010016699">
    <property type="protein sequence ID" value="CAI2375237.1"/>
    <property type="molecule type" value="Genomic_DNA"/>
</dbReference>
<evidence type="ECO:0000313" key="2">
    <source>
        <dbReference type="EMBL" id="CAI2375237.1"/>
    </source>
</evidence>
<evidence type="ECO:0000313" key="3">
    <source>
        <dbReference type="Proteomes" id="UP001295684"/>
    </source>
</evidence>
<sequence>MTQLGKLSFGNVISSGVMIPAAIFYAQNEAAVCDIPARDYIAAYFVIYFLMFLYRSIVLCLLMLTQKFNPLIFSLNLALFYTCGTVFFIFFMNDFFSDHNCRSVANNLWKSMICIVIDGFVWYILTLIQWFITGFFAMSNSKSLV</sequence>
<proteinExistence type="predicted"/>
<feature type="transmembrane region" description="Helical" evidence="1">
    <location>
        <begin position="112"/>
        <end position="137"/>
    </location>
</feature>
<accession>A0AAD1XM71</accession>
<comment type="caution">
    <text evidence="2">The sequence shown here is derived from an EMBL/GenBank/DDBJ whole genome shotgun (WGS) entry which is preliminary data.</text>
</comment>
<feature type="transmembrane region" description="Helical" evidence="1">
    <location>
        <begin position="41"/>
        <end position="64"/>
    </location>
</feature>
<dbReference type="AlphaFoldDB" id="A0AAD1XM71"/>
<feature type="transmembrane region" description="Helical" evidence="1">
    <location>
        <begin position="71"/>
        <end position="92"/>
    </location>
</feature>
<evidence type="ECO:0000256" key="1">
    <source>
        <dbReference type="SAM" id="Phobius"/>
    </source>
</evidence>
<keyword evidence="1" id="KW-0812">Transmembrane</keyword>
<feature type="transmembrane region" description="Helical" evidence="1">
    <location>
        <begin position="7"/>
        <end position="26"/>
    </location>
</feature>
<gene>
    <name evidence="2" type="ORF">ECRASSUSDP1_LOCUS16598</name>
</gene>
<keyword evidence="1" id="KW-0472">Membrane</keyword>
<name>A0AAD1XM71_EUPCR</name>
<keyword evidence="1" id="KW-1133">Transmembrane helix</keyword>
<organism evidence="2 3">
    <name type="scientific">Euplotes crassus</name>
    <dbReference type="NCBI Taxonomy" id="5936"/>
    <lineage>
        <taxon>Eukaryota</taxon>
        <taxon>Sar</taxon>
        <taxon>Alveolata</taxon>
        <taxon>Ciliophora</taxon>
        <taxon>Intramacronucleata</taxon>
        <taxon>Spirotrichea</taxon>
        <taxon>Hypotrichia</taxon>
        <taxon>Euplotida</taxon>
        <taxon>Euplotidae</taxon>
        <taxon>Moneuplotes</taxon>
    </lineage>
</organism>
<protein>
    <submittedName>
        <fullName evidence="2">Uncharacterized protein</fullName>
    </submittedName>
</protein>
<dbReference type="Proteomes" id="UP001295684">
    <property type="component" value="Unassembled WGS sequence"/>
</dbReference>
<keyword evidence="3" id="KW-1185">Reference proteome</keyword>